<accession>A0A4D6NQA7</accession>
<sequence>MATTPQAEVGVPLKLVVNKETNKVLFAEARKDFVDVLFSFLTLPLGTIARLVGNESNIGPVKIGSLNSLYHSVAALDDNCLTAQAYKERLLRPWNMAEDFCNTLKLNIDDTPLKQYFVCNNFCAHTCSAIMRCTSNSVCSCGRAVNQTVFLKSSANGFVNDDAIFVITDDLIVMPNSMDYLSFALVLKLGIKFPSSLKEITVNVTTKKVVDLLKCSMLSKSCLTDLFLEKKPVIQKPTFVSCSVENNSNINIKLKLVIRKSDGKILYALGEKDFADMLLSFLNFPLGGVIQKLGGNCSVGSIDGLYESVTDMSENLYFMSKVAKNRLVDPHLLPLFKSSAQILAAVNEEDLKYLLYYSNKEAKFLVQFLRSCEGVPDGGNYLGLMSLTDSESATESIVKGSRMFVVTDDLVVAPSSPISDLNIIIRLNTSFLDLKEKDVTIGLMECLNILKASLTSTSALTVGLGHLISEVKEGK</sequence>
<dbReference type="InterPro" id="IPR007750">
    <property type="entry name" value="DUF674"/>
</dbReference>
<gene>
    <name evidence="1" type="ORF">DEO72_LG11g2161</name>
</gene>
<evidence type="ECO:0000313" key="2">
    <source>
        <dbReference type="Proteomes" id="UP000501690"/>
    </source>
</evidence>
<dbReference type="Pfam" id="PF05056">
    <property type="entry name" value="DUF674"/>
    <property type="match status" value="1"/>
</dbReference>
<evidence type="ECO:0008006" key="3">
    <source>
        <dbReference type="Google" id="ProtNLM"/>
    </source>
</evidence>
<dbReference type="AlphaFoldDB" id="A0A4D6NQA7"/>
<reference evidence="1 2" key="1">
    <citation type="submission" date="2019-04" db="EMBL/GenBank/DDBJ databases">
        <title>An improved genome assembly and genetic linkage map for asparagus bean, Vigna unguiculata ssp. sesquipedialis.</title>
        <authorList>
            <person name="Xia Q."/>
            <person name="Zhang R."/>
            <person name="Dong Y."/>
        </authorList>
    </citation>
    <scope>NUCLEOTIDE SEQUENCE [LARGE SCALE GENOMIC DNA]</scope>
    <source>
        <tissue evidence="1">Leaf</tissue>
    </source>
</reference>
<dbReference type="PANTHER" id="PTHR33103">
    <property type="entry name" value="OS01G0153900 PROTEIN"/>
    <property type="match status" value="1"/>
</dbReference>
<proteinExistence type="predicted"/>
<protein>
    <recommendedName>
        <fullName evidence="3">DUF674 domain-containing protein</fullName>
    </recommendedName>
</protein>
<dbReference type="EMBL" id="CP039355">
    <property type="protein sequence ID" value="QCE15152.1"/>
    <property type="molecule type" value="Genomic_DNA"/>
</dbReference>
<dbReference type="Proteomes" id="UP000501690">
    <property type="component" value="Linkage Group LG11"/>
</dbReference>
<organism evidence="1 2">
    <name type="scientific">Vigna unguiculata</name>
    <name type="common">Cowpea</name>
    <dbReference type="NCBI Taxonomy" id="3917"/>
    <lineage>
        <taxon>Eukaryota</taxon>
        <taxon>Viridiplantae</taxon>
        <taxon>Streptophyta</taxon>
        <taxon>Embryophyta</taxon>
        <taxon>Tracheophyta</taxon>
        <taxon>Spermatophyta</taxon>
        <taxon>Magnoliopsida</taxon>
        <taxon>eudicotyledons</taxon>
        <taxon>Gunneridae</taxon>
        <taxon>Pentapetalae</taxon>
        <taxon>rosids</taxon>
        <taxon>fabids</taxon>
        <taxon>Fabales</taxon>
        <taxon>Fabaceae</taxon>
        <taxon>Papilionoideae</taxon>
        <taxon>50 kb inversion clade</taxon>
        <taxon>NPAAA clade</taxon>
        <taxon>indigoferoid/millettioid clade</taxon>
        <taxon>Phaseoleae</taxon>
        <taxon>Vigna</taxon>
    </lineage>
</organism>
<evidence type="ECO:0000313" key="1">
    <source>
        <dbReference type="EMBL" id="QCE15152.1"/>
    </source>
</evidence>
<dbReference type="PANTHER" id="PTHR33103:SF43">
    <property type="entry name" value="DUF674 FAMILY PROTEIN"/>
    <property type="match status" value="1"/>
</dbReference>
<keyword evidence="2" id="KW-1185">Reference proteome</keyword>
<name>A0A4D6NQA7_VIGUN</name>